<reference evidence="1" key="1">
    <citation type="submission" date="2019-04" db="EMBL/GenBank/DDBJ databases">
        <title>Microbes associate with the intestines of laboratory mice.</title>
        <authorList>
            <person name="Navarre W."/>
            <person name="Wong E."/>
            <person name="Huang K."/>
            <person name="Tropini C."/>
            <person name="Ng K."/>
            <person name="Yu B."/>
        </authorList>
    </citation>
    <scope>NUCLEOTIDE SEQUENCE</scope>
    <source>
        <strain evidence="1">NM01_1-7b</strain>
    </source>
</reference>
<accession>A0AC61RZ74</accession>
<dbReference type="Proteomes" id="UP000304953">
    <property type="component" value="Unassembled WGS sequence"/>
</dbReference>
<dbReference type="EMBL" id="SRYA01000008">
    <property type="protein sequence ID" value="TGY97394.1"/>
    <property type="molecule type" value="Genomic_DNA"/>
</dbReference>
<keyword evidence="2" id="KW-1185">Reference proteome</keyword>
<evidence type="ECO:0000313" key="1">
    <source>
        <dbReference type="EMBL" id="TGY97394.1"/>
    </source>
</evidence>
<comment type="caution">
    <text evidence="1">The sequence shown here is derived from an EMBL/GenBank/DDBJ whole genome shotgun (WGS) entry which is preliminary data.</text>
</comment>
<proteinExistence type="predicted"/>
<gene>
    <name evidence="1" type="ORF">E5329_05615</name>
</gene>
<sequence>MNVNDKVSQWAIELQSLAQAGLFYGRDVYDKERYQRIREIAAEMMAERTELPAEKITRLFCNDIGYQTPKVDTRAAIFKEGKILLVHERNGDWSVPGGWCDLDQSPMENTVKEVKEEAGLDVAVCSVIAVQDRDKHNEPPYAYGVVKIFYLCQVLGGAFAPNSETTETGYFVEEELPGLAEEKCNREQIQMCFQAYRSADWKTQFD</sequence>
<protein>
    <submittedName>
        <fullName evidence="1">NUDIX domain-containing protein</fullName>
    </submittedName>
</protein>
<organism evidence="1 2">
    <name type="scientific">Petralouisia muris</name>
    <dbReference type="NCBI Taxonomy" id="3032872"/>
    <lineage>
        <taxon>Bacteria</taxon>
        <taxon>Bacillati</taxon>
        <taxon>Bacillota</taxon>
        <taxon>Clostridia</taxon>
        <taxon>Lachnospirales</taxon>
        <taxon>Lachnospiraceae</taxon>
        <taxon>Petralouisia</taxon>
    </lineage>
</organism>
<evidence type="ECO:0000313" key="2">
    <source>
        <dbReference type="Proteomes" id="UP000304953"/>
    </source>
</evidence>
<name>A0AC61RZ74_9FIRM</name>